<proteinExistence type="predicted"/>
<comment type="caution">
    <text evidence="4">The sequence shown here is derived from an EMBL/GenBank/DDBJ whole genome shotgun (WGS) entry which is preliminary data.</text>
</comment>
<dbReference type="GO" id="GO:0003677">
    <property type="term" value="F:DNA binding"/>
    <property type="evidence" value="ECO:0007669"/>
    <property type="project" value="UniProtKB-UniRule"/>
</dbReference>
<organism evidence="4 5">
    <name type="scientific">Clostridium botulinum</name>
    <dbReference type="NCBI Taxonomy" id="1491"/>
    <lineage>
        <taxon>Bacteria</taxon>
        <taxon>Bacillati</taxon>
        <taxon>Bacillota</taxon>
        <taxon>Clostridia</taxon>
        <taxon>Eubacteriales</taxon>
        <taxon>Clostridiaceae</taxon>
        <taxon>Clostridium</taxon>
    </lineage>
</organism>
<evidence type="ECO:0000313" key="4">
    <source>
        <dbReference type="EMBL" id="NFJ08630.1"/>
    </source>
</evidence>
<feature type="domain" description="HTH tetR-type" evidence="3">
    <location>
        <begin position="14"/>
        <end position="74"/>
    </location>
</feature>
<dbReference type="EMBL" id="SWQE01000004">
    <property type="protein sequence ID" value="NFJ08630.1"/>
    <property type="molecule type" value="Genomic_DNA"/>
</dbReference>
<dbReference type="Proteomes" id="UP000480039">
    <property type="component" value="Unassembled WGS sequence"/>
</dbReference>
<dbReference type="AlphaFoldDB" id="A0A846J5X6"/>
<dbReference type="PROSITE" id="PS50977">
    <property type="entry name" value="HTH_TETR_2"/>
    <property type="match status" value="1"/>
</dbReference>
<dbReference type="InterPro" id="IPR050624">
    <property type="entry name" value="HTH-type_Tx_Regulator"/>
</dbReference>
<evidence type="ECO:0000313" key="5">
    <source>
        <dbReference type="Proteomes" id="UP000480039"/>
    </source>
</evidence>
<protein>
    <submittedName>
        <fullName evidence="4">TetR/AcrR family transcriptional regulator</fullName>
    </submittedName>
</protein>
<dbReference type="InterPro" id="IPR009057">
    <property type="entry name" value="Homeodomain-like_sf"/>
</dbReference>
<evidence type="ECO:0000259" key="3">
    <source>
        <dbReference type="PROSITE" id="PS50977"/>
    </source>
</evidence>
<accession>A0A846J5X6</accession>
<dbReference type="PANTHER" id="PTHR43479:SF7">
    <property type="entry name" value="TETR-FAMILY TRANSCRIPTIONAL REGULATOR"/>
    <property type="match status" value="1"/>
</dbReference>
<dbReference type="PANTHER" id="PTHR43479">
    <property type="entry name" value="ACREF/ENVCD OPERON REPRESSOR-RELATED"/>
    <property type="match status" value="1"/>
</dbReference>
<gene>
    <name evidence="4" type="ORF">FC871_09100</name>
</gene>
<sequence length="196" mass="23134">MYNYFNKFSEVKITKSHLRLHQAFIDLVSQNGFEKITVNDICDKALVSRSTFYNHFQDKYHLLYFSIYQIKNQIIDSEKSITDYSKGEQIHIILSFINKNRDFFKSIISINDINLIITTLHDLTIPQYVLMLKSLEDTGYKFIVGIDFLAEFFSGAFISIVHRWLKDDNPKTIDELSFELDKVTDMHLYFDPSMQN</sequence>
<dbReference type="InterPro" id="IPR001647">
    <property type="entry name" value="HTH_TetR"/>
</dbReference>
<dbReference type="Pfam" id="PF14278">
    <property type="entry name" value="TetR_C_8"/>
    <property type="match status" value="1"/>
</dbReference>
<dbReference type="SUPFAM" id="SSF46689">
    <property type="entry name" value="Homeodomain-like"/>
    <property type="match status" value="1"/>
</dbReference>
<evidence type="ECO:0000256" key="2">
    <source>
        <dbReference type="PROSITE-ProRule" id="PRU00335"/>
    </source>
</evidence>
<dbReference type="Pfam" id="PF00440">
    <property type="entry name" value="TetR_N"/>
    <property type="match status" value="1"/>
</dbReference>
<keyword evidence="1 2" id="KW-0238">DNA-binding</keyword>
<evidence type="ECO:0000256" key="1">
    <source>
        <dbReference type="ARBA" id="ARBA00023125"/>
    </source>
</evidence>
<dbReference type="InterPro" id="IPR039532">
    <property type="entry name" value="TetR_C_Firmicutes"/>
</dbReference>
<dbReference type="Gene3D" id="1.10.357.10">
    <property type="entry name" value="Tetracycline Repressor, domain 2"/>
    <property type="match status" value="1"/>
</dbReference>
<feature type="DNA-binding region" description="H-T-H motif" evidence="2">
    <location>
        <begin position="37"/>
        <end position="56"/>
    </location>
</feature>
<name>A0A846J5X6_CLOBO</name>
<reference evidence="4 5" key="1">
    <citation type="submission" date="2019-04" db="EMBL/GenBank/DDBJ databases">
        <title>Genome sequencing of Clostridium botulinum Groups I-IV and Clostridium butyricum.</title>
        <authorList>
            <person name="Brunt J."/>
            <person name="Van Vliet A.H.M."/>
            <person name="Stringer S.C."/>
            <person name="Carter A.T."/>
            <person name="Peck M.W."/>
        </authorList>
    </citation>
    <scope>NUCLEOTIDE SEQUENCE [LARGE SCALE GENOMIC DNA]</scope>
    <source>
        <strain evidence="4 5">Colworth BL30</strain>
    </source>
</reference>